<dbReference type="Proteomes" id="UP000176997">
    <property type="component" value="Unassembled WGS sequence"/>
</dbReference>
<dbReference type="NCBIfam" id="TIGR00135">
    <property type="entry name" value="gatC"/>
    <property type="match status" value="1"/>
</dbReference>
<dbReference type="AlphaFoldDB" id="A0A1G2S3Q0"/>
<protein>
    <recommendedName>
        <fullName evidence="3">Aspartyl/glutamyl-tRNA(Asn/Gln) amidotransferase subunit C</fullName>
    </recommendedName>
</protein>
<proteinExistence type="predicted"/>
<evidence type="ECO:0008006" key="3">
    <source>
        <dbReference type="Google" id="ProtNLM"/>
    </source>
</evidence>
<dbReference type="Pfam" id="PF02686">
    <property type="entry name" value="GatC"/>
    <property type="match status" value="1"/>
</dbReference>
<comment type="caution">
    <text evidence="1">The sequence shown here is derived from an EMBL/GenBank/DDBJ whole genome shotgun (WGS) entry which is preliminary data.</text>
</comment>
<accession>A0A1G2S3Q0</accession>
<name>A0A1G2S3Q0_9BACT</name>
<dbReference type="InterPro" id="IPR036113">
    <property type="entry name" value="Asp/Glu-ADT_sf_sub_c"/>
</dbReference>
<dbReference type="InterPro" id="IPR003837">
    <property type="entry name" value="GatC"/>
</dbReference>
<dbReference type="GO" id="GO:0006450">
    <property type="term" value="P:regulation of translational fidelity"/>
    <property type="evidence" value="ECO:0007669"/>
    <property type="project" value="InterPro"/>
</dbReference>
<evidence type="ECO:0000313" key="1">
    <source>
        <dbReference type="EMBL" id="OHA79647.1"/>
    </source>
</evidence>
<gene>
    <name evidence="1" type="ORF">A2675_03095</name>
</gene>
<dbReference type="EMBL" id="MHUS01000044">
    <property type="protein sequence ID" value="OHA79647.1"/>
    <property type="molecule type" value="Genomic_DNA"/>
</dbReference>
<evidence type="ECO:0000313" key="2">
    <source>
        <dbReference type="Proteomes" id="UP000176997"/>
    </source>
</evidence>
<organism evidence="1 2">
    <name type="scientific">Candidatus Yonathbacteria bacterium RIFCSPHIGHO2_01_FULL_51_10</name>
    <dbReference type="NCBI Taxonomy" id="1802723"/>
    <lineage>
        <taxon>Bacteria</taxon>
        <taxon>Candidatus Yonathiibacteriota</taxon>
    </lineage>
</organism>
<dbReference type="SUPFAM" id="SSF141000">
    <property type="entry name" value="Glu-tRNAGln amidotransferase C subunit"/>
    <property type="match status" value="1"/>
</dbReference>
<reference evidence="1 2" key="1">
    <citation type="journal article" date="2016" name="Nat. Commun.">
        <title>Thousands of microbial genomes shed light on interconnected biogeochemical processes in an aquifer system.</title>
        <authorList>
            <person name="Anantharaman K."/>
            <person name="Brown C.T."/>
            <person name="Hug L.A."/>
            <person name="Sharon I."/>
            <person name="Castelle C.J."/>
            <person name="Probst A.J."/>
            <person name="Thomas B.C."/>
            <person name="Singh A."/>
            <person name="Wilkins M.J."/>
            <person name="Karaoz U."/>
            <person name="Brodie E.L."/>
            <person name="Williams K.H."/>
            <person name="Hubbard S.S."/>
            <person name="Banfield J.F."/>
        </authorList>
    </citation>
    <scope>NUCLEOTIDE SEQUENCE [LARGE SCALE GENOMIC DNA]</scope>
</reference>
<dbReference type="Gene3D" id="1.10.20.60">
    <property type="entry name" value="Glu-tRNAGln amidotransferase C subunit, N-terminal domain"/>
    <property type="match status" value="1"/>
</dbReference>
<dbReference type="STRING" id="1802723.A2675_03095"/>
<sequence length="93" mass="10280">MIKKEDMEKLAQLSRVAVSSEELEVLKNDLESILGYVSEIQSVSEEAPERTAGSLRNVMRDDANAHESGTFTKKILGAAPRTDGDYIKVKQVL</sequence>